<evidence type="ECO:0000313" key="2">
    <source>
        <dbReference type="EMBL" id="CAG2226313.1"/>
    </source>
</evidence>
<proteinExistence type="predicted"/>
<feature type="compositionally biased region" description="Polar residues" evidence="1">
    <location>
        <begin position="8"/>
        <end position="23"/>
    </location>
</feature>
<accession>A0A8S3SXW4</accession>
<organism evidence="2 3">
    <name type="scientific">Mytilus edulis</name>
    <name type="common">Blue mussel</name>
    <dbReference type="NCBI Taxonomy" id="6550"/>
    <lineage>
        <taxon>Eukaryota</taxon>
        <taxon>Metazoa</taxon>
        <taxon>Spiralia</taxon>
        <taxon>Lophotrochozoa</taxon>
        <taxon>Mollusca</taxon>
        <taxon>Bivalvia</taxon>
        <taxon>Autobranchia</taxon>
        <taxon>Pteriomorphia</taxon>
        <taxon>Mytilida</taxon>
        <taxon>Mytiloidea</taxon>
        <taxon>Mytilidae</taxon>
        <taxon>Mytilinae</taxon>
        <taxon>Mytilus</taxon>
    </lineage>
</organism>
<dbReference type="InterPro" id="IPR036691">
    <property type="entry name" value="Endo/exonu/phosph_ase_sf"/>
</dbReference>
<name>A0A8S3SXW4_MYTED</name>
<dbReference type="AlphaFoldDB" id="A0A8S3SXW4"/>
<dbReference type="SUPFAM" id="SSF56219">
    <property type="entry name" value="DNase I-like"/>
    <property type="match status" value="1"/>
</dbReference>
<dbReference type="Proteomes" id="UP000683360">
    <property type="component" value="Unassembled WGS sequence"/>
</dbReference>
<gene>
    <name evidence="2" type="ORF">MEDL_39386</name>
</gene>
<evidence type="ECO:0000313" key="3">
    <source>
        <dbReference type="Proteomes" id="UP000683360"/>
    </source>
</evidence>
<keyword evidence="3" id="KW-1185">Reference proteome</keyword>
<reference evidence="2" key="1">
    <citation type="submission" date="2021-03" db="EMBL/GenBank/DDBJ databases">
        <authorList>
            <person name="Bekaert M."/>
        </authorList>
    </citation>
    <scope>NUCLEOTIDE SEQUENCE</scope>
</reference>
<feature type="region of interest" description="Disordered" evidence="1">
    <location>
        <begin position="1"/>
        <end position="35"/>
    </location>
</feature>
<protein>
    <submittedName>
        <fullName evidence="2">Uncharacterized protein</fullName>
    </submittedName>
</protein>
<comment type="caution">
    <text evidence="2">The sequence shown here is derived from an EMBL/GenBank/DDBJ whole genome shotgun (WGS) entry which is preliminary data.</text>
</comment>
<evidence type="ECO:0000256" key="1">
    <source>
        <dbReference type="SAM" id="MobiDB-lite"/>
    </source>
</evidence>
<dbReference type="EMBL" id="CAJPWZ010001890">
    <property type="protein sequence ID" value="CAG2226313.1"/>
    <property type="molecule type" value="Genomic_DNA"/>
</dbReference>
<dbReference type="Gene3D" id="3.60.10.10">
    <property type="entry name" value="Endonuclease/exonuclease/phosphatase"/>
    <property type="match status" value="1"/>
</dbReference>
<sequence length="365" mass="42101">MILIFPYNTPNRKNSNRFDQGRNSEAPAGNTYQGPPNTYYDRKLADSIALAVASVFHHSWNVNGLFKRISGNRVCKLDDDNICQIMTADIVGLSETHIPAKEILNYDGYKCFVNCRSSDSNKFRGGLATFFKKEILSGVKLMDKTMDDIMWFKLDKTFFSFDRNAFLCFLYIPPSNSSYTLRTNFDKQIFEKLEADIVKYSLMEELSVIQKIIDSNNSCPNDFWKTIKKLKKENFKDPSSNIQPKEWFEYFNKLMNIDYDKNVCNDKKEYTAFKDCNTCTKILNSSITTEEVVIAAKSLKNNKASGSDCITNEMLQISCYMNIDVYVKLFNLILKSGIYPTLWRKILLSPFLRVGVLMIHLIIEV</sequence>